<organism evidence="8 9">
    <name type="scientific">Streptomyces hundungensis</name>
    <dbReference type="NCBI Taxonomy" id="1077946"/>
    <lineage>
        <taxon>Bacteria</taxon>
        <taxon>Bacillati</taxon>
        <taxon>Actinomycetota</taxon>
        <taxon>Actinomycetes</taxon>
        <taxon>Kitasatosporales</taxon>
        <taxon>Streptomycetaceae</taxon>
        <taxon>Streptomyces</taxon>
    </lineage>
</organism>
<dbReference type="GO" id="GO:0006633">
    <property type="term" value="P:fatty acid biosynthetic process"/>
    <property type="evidence" value="ECO:0007669"/>
    <property type="project" value="TreeGrafter"/>
</dbReference>
<dbReference type="PANTHER" id="PTHR42681:SF1">
    <property type="entry name" value="MALONYL-COA-ACYL CARRIER PROTEIN TRANSACYLASE, MITOCHONDRIAL"/>
    <property type="match status" value="1"/>
</dbReference>
<dbReference type="InterPro" id="IPR001227">
    <property type="entry name" value="Ac_transferase_dom_sf"/>
</dbReference>
<dbReference type="SUPFAM" id="SSF52151">
    <property type="entry name" value="FabD/lysophospholipase-like"/>
    <property type="match status" value="1"/>
</dbReference>
<dbReference type="Gene3D" id="3.30.70.250">
    <property type="entry name" value="Malonyl-CoA ACP transacylase, ACP-binding"/>
    <property type="match status" value="1"/>
</dbReference>
<dbReference type="RefSeq" id="WP_120719901.1">
    <property type="nucleotide sequence ID" value="NZ_CP032698.1"/>
</dbReference>
<keyword evidence="1 4" id="KW-0808">Transferase</keyword>
<evidence type="ECO:0000313" key="9">
    <source>
        <dbReference type="Proteomes" id="UP000271554"/>
    </source>
</evidence>
<dbReference type="GO" id="GO:0005829">
    <property type="term" value="C:cytosol"/>
    <property type="evidence" value="ECO:0007669"/>
    <property type="project" value="TreeGrafter"/>
</dbReference>
<evidence type="ECO:0000256" key="4">
    <source>
        <dbReference type="PIRNR" id="PIRNR000446"/>
    </source>
</evidence>
<dbReference type="InterPro" id="IPR016035">
    <property type="entry name" value="Acyl_Trfase/lysoPLipase"/>
</dbReference>
<sequence>MSGAASTAFLFPGQGSQFPGMGREVERLGSPALGVVARAEEVTGLPVSHLMSTADARSLADPEIAQVLVFVWSAAALTRLRADGWRPDYVAGHSLGEFTALYAAGCLDLDTALRLVSCRGRAMRVAARVSPGSMAAIVGLPLDLVRRLCREAGEGTALATVANINSRRQTVISGSTPAVGRVIEQAQALGALRARQLPVGGAYHSPLMASALAPLAAELSGARLTPPRTPLVSSTTGRVVEDIEEYHDELAWQMLRPVQWRRTVTTLRHRGVGVFVESGPGRVLAGLGREIAREAVHLSVQEALRTTPGAPARPGADTPMTTATTKDSS</sequence>
<gene>
    <name evidence="8" type="primary">fabD_1</name>
    <name evidence="8" type="ORF">DWB77_00790</name>
</gene>
<evidence type="ECO:0000256" key="3">
    <source>
        <dbReference type="ARBA" id="ARBA00048462"/>
    </source>
</evidence>
<evidence type="ECO:0000256" key="5">
    <source>
        <dbReference type="PIRSR" id="PIRSR000446-1"/>
    </source>
</evidence>
<dbReference type="InterPro" id="IPR016036">
    <property type="entry name" value="Malonyl_transacylase_ACP-bd"/>
</dbReference>
<feature type="domain" description="Malonyl-CoA:ACP transacylase (MAT)" evidence="7">
    <location>
        <begin position="10"/>
        <end position="329"/>
    </location>
</feature>
<name>A0A387HD48_9ACTN</name>
<feature type="active site" evidence="5">
    <location>
        <position position="94"/>
    </location>
</feature>
<dbReference type="SMART" id="SM00827">
    <property type="entry name" value="PKS_AT"/>
    <property type="match status" value="1"/>
</dbReference>
<dbReference type="InterPro" id="IPR024925">
    <property type="entry name" value="Malonyl_CoA-ACP_transAc"/>
</dbReference>
<evidence type="ECO:0000256" key="2">
    <source>
        <dbReference type="ARBA" id="ARBA00023315"/>
    </source>
</evidence>
<dbReference type="AlphaFoldDB" id="A0A387HD48"/>
<keyword evidence="9" id="KW-1185">Reference proteome</keyword>
<dbReference type="InterPro" id="IPR014043">
    <property type="entry name" value="Acyl_transferase_dom"/>
</dbReference>
<dbReference type="OrthoDB" id="3543921at2"/>
<evidence type="ECO:0000313" key="8">
    <source>
        <dbReference type="EMBL" id="AYG78682.1"/>
    </source>
</evidence>
<dbReference type="PIRSF" id="PIRSF000446">
    <property type="entry name" value="Mct"/>
    <property type="match status" value="1"/>
</dbReference>
<evidence type="ECO:0000256" key="6">
    <source>
        <dbReference type="SAM" id="MobiDB-lite"/>
    </source>
</evidence>
<evidence type="ECO:0000256" key="1">
    <source>
        <dbReference type="ARBA" id="ARBA00022679"/>
    </source>
</evidence>
<dbReference type="PANTHER" id="PTHR42681">
    <property type="entry name" value="MALONYL-COA-ACYL CARRIER PROTEIN TRANSACYLASE, MITOCHONDRIAL"/>
    <property type="match status" value="1"/>
</dbReference>
<keyword evidence="2 4" id="KW-0012">Acyltransferase</keyword>
<dbReference type="SUPFAM" id="SSF55048">
    <property type="entry name" value="Probable ACP-binding domain of malonyl-CoA ACP transacylase"/>
    <property type="match status" value="1"/>
</dbReference>
<reference evidence="8 9" key="1">
    <citation type="submission" date="2018-10" db="EMBL/GenBank/DDBJ databases">
        <title>Relationship between Morphology and Antimicrobial Activity in Streptomyces.</title>
        <authorList>
            <person name="Kang H.J."/>
            <person name="Kim S.B."/>
        </authorList>
    </citation>
    <scope>NUCLEOTIDE SEQUENCE [LARGE SCALE GENOMIC DNA]</scope>
    <source>
        <strain evidence="8 9">BH38</strain>
    </source>
</reference>
<feature type="active site" evidence="5">
    <location>
        <position position="204"/>
    </location>
</feature>
<dbReference type="Pfam" id="PF00698">
    <property type="entry name" value="Acyl_transf_1"/>
    <property type="match status" value="1"/>
</dbReference>
<dbReference type="GO" id="GO:0004314">
    <property type="term" value="F:[acyl-carrier-protein] S-malonyltransferase activity"/>
    <property type="evidence" value="ECO:0007669"/>
    <property type="project" value="UniProtKB-EC"/>
</dbReference>
<dbReference type="Gene3D" id="3.40.366.10">
    <property type="entry name" value="Malonyl-Coenzyme A Acyl Carrier Protein, domain 2"/>
    <property type="match status" value="1"/>
</dbReference>
<protein>
    <recommendedName>
        <fullName evidence="4">Malonyl CoA-acyl carrier protein transacylase</fullName>
        <ecNumber evidence="4">2.3.1.39</ecNumber>
    </recommendedName>
</protein>
<proteinExistence type="inferred from homology"/>
<dbReference type="InterPro" id="IPR050858">
    <property type="entry name" value="Mal-CoA-ACP_Trans/PKS_FabD"/>
</dbReference>
<dbReference type="KEGG" id="shun:DWB77_00790"/>
<accession>A0A387HD48</accession>
<feature type="region of interest" description="Disordered" evidence="6">
    <location>
        <begin position="305"/>
        <end position="329"/>
    </location>
</feature>
<dbReference type="EC" id="2.3.1.39" evidence="4"/>
<evidence type="ECO:0000259" key="7">
    <source>
        <dbReference type="SMART" id="SM00827"/>
    </source>
</evidence>
<comment type="similarity">
    <text evidence="4">Belongs to the fabD family.</text>
</comment>
<feature type="compositionally biased region" description="Polar residues" evidence="6">
    <location>
        <begin position="319"/>
        <end position="329"/>
    </location>
</feature>
<dbReference type="EMBL" id="CP032698">
    <property type="protein sequence ID" value="AYG78682.1"/>
    <property type="molecule type" value="Genomic_DNA"/>
</dbReference>
<comment type="catalytic activity">
    <reaction evidence="3 4">
        <text>holo-[ACP] + malonyl-CoA = malonyl-[ACP] + CoA</text>
        <dbReference type="Rhea" id="RHEA:41792"/>
        <dbReference type="Rhea" id="RHEA-COMP:9623"/>
        <dbReference type="Rhea" id="RHEA-COMP:9685"/>
        <dbReference type="ChEBI" id="CHEBI:57287"/>
        <dbReference type="ChEBI" id="CHEBI:57384"/>
        <dbReference type="ChEBI" id="CHEBI:64479"/>
        <dbReference type="ChEBI" id="CHEBI:78449"/>
        <dbReference type="EC" id="2.3.1.39"/>
    </reaction>
</comment>
<dbReference type="Proteomes" id="UP000271554">
    <property type="component" value="Chromosome"/>
</dbReference>